<accession>A0AB39BJ12</accession>
<dbReference type="AlphaFoldDB" id="A0AB39BJ12"/>
<dbReference type="EMBL" id="CP162511">
    <property type="protein sequence ID" value="XDI06371.1"/>
    <property type="molecule type" value="Genomic_DNA"/>
</dbReference>
<reference evidence="1" key="1">
    <citation type="submission" date="2024-05" db="EMBL/GenBank/DDBJ databases">
        <title>Herbiconiux sp. A18JL235.</title>
        <authorList>
            <person name="Zhang G."/>
        </authorList>
    </citation>
    <scope>NUCLEOTIDE SEQUENCE</scope>
    <source>
        <strain evidence="1">A18JL235</strain>
    </source>
</reference>
<name>A0AB39BJ12_9MICO</name>
<proteinExistence type="predicted"/>
<protein>
    <submittedName>
        <fullName evidence="1">Uncharacterized protein</fullName>
    </submittedName>
</protein>
<dbReference type="RefSeq" id="WP_368498753.1">
    <property type="nucleotide sequence ID" value="NZ_CP162511.1"/>
</dbReference>
<organism evidence="1">
    <name type="scientific">Herbiconiux sp. A18JL235</name>
    <dbReference type="NCBI Taxonomy" id="3152363"/>
    <lineage>
        <taxon>Bacteria</taxon>
        <taxon>Bacillati</taxon>
        <taxon>Actinomycetota</taxon>
        <taxon>Actinomycetes</taxon>
        <taxon>Micrococcales</taxon>
        <taxon>Microbacteriaceae</taxon>
        <taxon>Herbiconiux</taxon>
    </lineage>
</organism>
<evidence type="ECO:0000313" key="1">
    <source>
        <dbReference type="EMBL" id="XDI06371.1"/>
    </source>
</evidence>
<sequence length="105" mass="10958">MTDDAQIPRLGALAARVLLDAVISQSSGQSMEANISAMAVALEALTEGTDERPDGREQPEPSDVVGAAVVCISWLAAHLAAANSVDLEDVVADLRGFIEDVSEPR</sequence>
<gene>
    <name evidence="1" type="ORF">ABFY20_04540</name>
</gene>